<accession>A0ABN0XUF4</accession>
<organism evidence="2 3">
    <name type="scientific">Bowmanella denitrificans</name>
    <dbReference type="NCBI Taxonomy" id="366582"/>
    <lineage>
        <taxon>Bacteria</taxon>
        <taxon>Pseudomonadati</taxon>
        <taxon>Pseudomonadota</taxon>
        <taxon>Gammaproteobacteria</taxon>
        <taxon>Alteromonadales</taxon>
        <taxon>Alteromonadaceae</taxon>
        <taxon>Bowmanella</taxon>
    </lineage>
</organism>
<proteinExistence type="predicted"/>
<reference evidence="2 3" key="1">
    <citation type="journal article" date="2019" name="Int. J. Syst. Evol. Microbiol.">
        <title>The Global Catalogue of Microorganisms (GCM) 10K type strain sequencing project: providing services to taxonomists for standard genome sequencing and annotation.</title>
        <authorList>
            <consortium name="The Broad Institute Genomics Platform"/>
            <consortium name="The Broad Institute Genome Sequencing Center for Infectious Disease"/>
            <person name="Wu L."/>
            <person name="Ma J."/>
        </authorList>
    </citation>
    <scope>NUCLEOTIDE SEQUENCE [LARGE SCALE GENOMIC DNA]</scope>
    <source>
        <strain evidence="2 3">JCM 13378</strain>
    </source>
</reference>
<evidence type="ECO:0000313" key="3">
    <source>
        <dbReference type="Proteomes" id="UP001501757"/>
    </source>
</evidence>
<evidence type="ECO:0000313" key="2">
    <source>
        <dbReference type="EMBL" id="GAA0373157.1"/>
    </source>
</evidence>
<protein>
    <submittedName>
        <fullName evidence="2">Uncharacterized protein</fullName>
    </submittedName>
</protein>
<dbReference type="Proteomes" id="UP001501757">
    <property type="component" value="Unassembled WGS sequence"/>
</dbReference>
<keyword evidence="1" id="KW-0472">Membrane</keyword>
<gene>
    <name evidence="2" type="ORF">GCM10009092_41700</name>
</gene>
<evidence type="ECO:0000256" key="1">
    <source>
        <dbReference type="SAM" id="Phobius"/>
    </source>
</evidence>
<comment type="caution">
    <text evidence="2">The sequence shown here is derived from an EMBL/GenBank/DDBJ whole genome shotgun (WGS) entry which is preliminary data.</text>
</comment>
<name>A0ABN0XUF4_9ALTE</name>
<keyword evidence="1" id="KW-1133">Transmembrane helix</keyword>
<dbReference type="EMBL" id="BAAAEI010000030">
    <property type="protein sequence ID" value="GAA0373157.1"/>
    <property type="molecule type" value="Genomic_DNA"/>
</dbReference>
<keyword evidence="1" id="KW-0812">Transmembrane</keyword>
<sequence>MPKTIYANSLEITVKNDPSLDALYNKRKQSVKAPASTRSFILAKAKSTQVRASFNLWNWTLGVSLCAALLVLFQYVGLSHRQIQPQYNVIQVHRLYEESQPLELARQAAQQTRIQHADNYARYMQSQQVLATHHKLNAELVETANGWGLQTCDRELVLLTTQLVNQLRNNHRLEAQLKKGDQVEIAFDAQGRILTIKPTSKLNC</sequence>
<keyword evidence="3" id="KW-1185">Reference proteome</keyword>
<feature type="transmembrane region" description="Helical" evidence="1">
    <location>
        <begin position="56"/>
        <end position="78"/>
    </location>
</feature>